<dbReference type="EMBL" id="MK071981">
    <property type="protein sequence ID" value="AYV75832.1"/>
    <property type="molecule type" value="Genomic_DNA"/>
</dbReference>
<sequence length="307" mass="35984">MTVKDVEIGGEGSLPISEFKLESMVVNPSIVMVAKRGSGKSVVCRAILKHFRDIPVGMIIAPTDRMNCFYGNFFPESYIHYTYKSEIIERLLARQEKIIDKKKRKEERGKSLDSRAFIVMDDCLSKKGTWMRDPPITELLYNGRHYEIMYILTMQYPLGITPELRGNFDYIFLLAEDFVSNLKRIYDHYAGMFPDFNSFRQTFVQLTADFGCMVISNRGARASFLEKIYWYKAPLEQSNLSIGCAQFRKYHEDNYDENWRSKRKGLDIAEYCNRKRKDRTELKVTKVEIDDDGKPIDKKRKTYKNNH</sequence>
<proteinExistence type="predicted"/>
<dbReference type="InterPro" id="IPR027417">
    <property type="entry name" value="P-loop_NTPase"/>
</dbReference>
<dbReference type="SUPFAM" id="SSF52540">
    <property type="entry name" value="P-loop containing nucleoside triphosphate hydrolases"/>
    <property type="match status" value="1"/>
</dbReference>
<name>A0A3G4ZLU5_9VIRU</name>
<dbReference type="InterPro" id="IPR006758">
    <property type="entry name" value="A32L"/>
</dbReference>
<protein>
    <submittedName>
        <fullName evidence="1">Packaging ATPase</fullName>
    </submittedName>
</protein>
<reference evidence="1" key="1">
    <citation type="submission" date="2018-10" db="EMBL/GenBank/DDBJ databases">
        <title>Hidden diversity of soil giant viruses.</title>
        <authorList>
            <person name="Schulz F."/>
            <person name="Alteio L."/>
            <person name="Goudeau D."/>
            <person name="Ryan E.M."/>
            <person name="Malmstrom R.R."/>
            <person name="Blanchard J."/>
            <person name="Woyke T."/>
        </authorList>
    </citation>
    <scope>NUCLEOTIDE SEQUENCE</scope>
    <source>
        <strain evidence="1">TEV1</strain>
    </source>
</reference>
<dbReference type="Pfam" id="PF04665">
    <property type="entry name" value="Pox_A32"/>
    <property type="match status" value="1"/>
</dbReference>
<gene>
    <name evidence="1" type="ORF">Terrestrivirus3_101</name>
</gene>
<organism evidence="1">
    <name type="scientific">Terrestrivirus sp</name>
    <dbReference type="NCBI Taxonomy" id="2487775"/>
    <lineage>
        <taxon>Viruses</taxon>
        <taxon>Varidnaviria</taxon>
        <taxon>Bamfordvirae</taxon>
        <taxon>Nucleocytoviricota</taxon>
        <taxon>Megaviricetes</taxon>
        <taxon>Imitervirales</taxon>
        <taxon>Mimiviridae</taxon>
        <taxon>Klosneuvirinae</taxon>
    </lineage>
</organism>
<evidence type="ECO:0000313" key="1">
    <source>
        <dbReference type="EMBL" id="AYV75832.1"/>
    </source>
</evidence>
<accession>A0A3G4ZLU5</accession>